<dbReference type="InParanoid" id="C0NT92"/>
<gene>
    <name evidence="1" type="ORF">HCBG_06372</name>
</gene>
<protein>
    <submittedName>
        <fullName evidence="1">Uncharacterized protein</fullName>
    </submittedName>
</protein>
<name>C0NT92_AJECG</name>
<dbReference type="Proteomes" id="UP000001631">
    <property type="component" value="Unassembled WGS sequence"/>
</dbReference>
<dbReference type="EMBL" id="GG663371">
    <property type="protein sequence ID" value="EEH05253.1"/>
    <property type="molecule type" value="Genomic_DNA"/>
</dbReference>
<dbReference type="HOGENOM" id="CLU_2096181_0_0_1"/>
<reference evidence="1" key="1">
    <citation type="submission" date="2009-02" db="EMBL/GenBank/DDBJ databases">
        <title>The Genome Sequence of Ajellomyces capsulatus strain G186AR.</title>
        <authorList>
            <consortium name="The Broad Institute Genome Sequencing Platform"/>
            <person name="Champion M."/>
            <person name="Cuomo C."/>
            <person name="Ma L.-J."/>
            <person name="Henn M.R."/>
            <person name="Sil A."/>
            <person name="Goldman B."/>
            <person name="Young S.K."/>
            <person name="Kodira C.D."/>
            <person name="Zeng Q."/>
            <person name="Koehrsen M."/>
            <person name="Alvarado L."/>
            <person name="Berlin A."/>
            <person name="Borenstein D."/>
            <person name="Chen Z."/>
            <person name="Engels R."/>
            <person name="Freedman E."/>
            <person name="Gellesch M."/>
            <person name="Goldberg J."/>
            <person name="Griggs A."/>
            <person name="Gujja S."/>
            <person name="Heiman D."/>
            <person name="Hepburn T."/>
            <person name="Howarth C."/>
            <person name="Jen D."/>
            <person name="Larson L."/>
            <person name="Lewis B."/>
            <person name="Mehta T."/>
            <person name="Park D."/>
            <person name="Pearson M."/>
            <person name="Roberts A."/>
            <person name="Saif S."/>
            <person name="Shea T."/>
            <person name="Shenoy N."/>
            <person name="Sisk P."/>
            <person name="Stolte C."/>
            <person name="Sykes S."/>
            <person name="Walk T."/>
            <person name="White J."/>
            <person name="Yandava C."/>
            <person name="Klein B."/>
            <person name="McEwen J.G."/>
            <person name="Puccia R."/>
            <person name="Goldman G.H."/>
            <person name="Felipe M.S."/>
            <person name="Nino-Vega G."/>
            <person name="San-Blas G."/>
            <person name="Taylor J."/>
            <person name="Mendoza L."/>
            <person name="Galagan J."/>
            <person name="Nusbaum C."/>
            <person name="Birren B."/>
        </authorList>
    </citation>
    <scope>NUCLEOTIDE SEQUENCE</scope>
    <source>
        <strain evidence="1">G186AR</strain>
    </source>
</reference>
<dbReference type="AlphaFoldDB" id="C0NT92"/>
<dbReference type="GeneID" id="69039388"/>
<organism evidence="1 2">
    <name type="scientific">Ajellomyces capsulatus (strain G186AR / H82 / ATCC MYA-2454 / RMSCC 2432)</name>
    <name type="common">Darling's disease fungus</name>
    <name type="synonym">Histoplasma capsulatum</name>
    <dbReference type="NCBI Taxonomy" id="447093"/>
    <lineage>
        <taxon>Eukaryota</taxon>
        <taxon>Fungi</taxon>
        <taxon>Dikarya</taxon>
        <taxon>Ascomycota</taxon>
        <taxon>Pezizomycotina</taxon>
        <taxon>Eurotiomycetes</taxon>
        <taxon>Eurotiomycetidae</taxon>
        <taxon>Onygenales</taxon>
        <taxon>Ajellomycetaceae</taxon>
        <taxon>Histoplasma</taxon>
    </lineage>
</organism>
<dbReference type="RefSeq" id="XP_045285734.1">
    <property type="nucleotide sequence ID" value="XM_045433421.1"/>
</dbReference>
<accession>C0NT92</accession>
<evidence type="ECO:0000313" key="2">
    <source>
        <dbReference type="Proteomes" id="UP000001631"/>
    </source>
</evidence>
<proteinExistence type="predicted"/>
<keyword evidence="2" id="KW-1185">Reference proteome</keyword>
<evidence type="ECO:0000313" key="1">
    <source>
        <dbReference type="EMBL" id="EEH05253.1"/>
    </source>
</evidence>
<sequence length="116" mass="12833">MDFGELPICHWELMASYSTANSNVHGVFEIAVAEKFLGSPHLIRCFGCAQALPCPSLPASAGAWHANLSRFPIWIHSALVRFMVADVLHRSELVLSCYEPMQQTHFFGLPIHSVAP</sequence>